<feature type="domain" description="Arginyl-tRNA synthetase catalytic core" evidence="2">
    <location>
        <begin position="1"/>
        <end position="82"/>
    </location>
</feature>
<dbReference type="GO" id="GO:0005524">
    <property type="term" value="F:ATP binding"/>
    <property type="evidence" value="ECO:0007669"/>
    <property type="project" value="UniProtKB-KW"/>
</dbReference>
<accession>A0A0P1ABQ0</accession>
<name>A0A0P1ABQ0_PLAHL</name>
<sequence length="100" mass="11877">MLICHLTETYPNWETERPNVTDLTKLYKAAKERFDVDEKFHERSKAQVVLLQSGDQIPEKFGRLCVKLVAANIRRSMIDWTCHLMRWASRFTTQLLRTNH</sequence>
<dbReference type="Pfam" id="PF00750">
    <property type="entry name" value="tRNA-synt_1d"/>
    <property type="match status" value="1"/>
</dbReference>
<dbReference type="AlphaFoldDB" id="A0A0P1ABQ0"/>
<dbReference type="EMBL" id="CCYD01000321">
    <property type="protein sequence ID" value="CEG38080.1"/>
    <property type="molecule type" value="Genomic_DNA"/>
</dbReference>
<keyword evidence="1" id="KW-0030">Aminoacyl-tRNA synthetase</keyword>
<organism evidence="3 4">
    <name type="scientific">Plasmopara halstedii</name>
    <name type="common">Downy mildew of sunflower</name>
    <dbReference type="NCBI Taxonomy" id="4781"/>
    <lineage>
        <taxon>Eukaryota</taxon>
        <taxon>Sar</taxon>
        <taxon>Stramenopiles</taxon>
        <taxon>Oomycota</taxon>
        <taxon>Peronosporomycetes</taxon>
        <taxon>Peronosporales</taxon>
        <taxon>Peronosporaceae</taxon>
        <taxon>Plasmopara</taxon>
    </lineage>
</organism>
<dbReference type="GO" id="GO:0004814">
    <property type="term" value="F:arginine-tRNA ligase activity"/>
    <property type="evidence" value="ECO:0007669"/>
    <property type="project" value="InterPro"/>
</dbReference>
<dbReference type="Proteomes" id="UP000054928">
    <property type="component" value="Unassembled WGS sequence"/>
</dbReference>
<dbReference type="GeneID" id="36403230"/>
<keyword evidence="1" id="KW-0067">ATP-binding</keyword>
<keyword evidence="1" id="KW-0547">Nucleotide-binding</keyword>
<keyword evidence="1" id="KW-0648">Protein biosynthesis</keyword>
<comment type="similarity">
    <text evidence="1">Belongs to the class-I aminoacyl-tRNA synthetase family.</text>
</comment>
<evidence type="ECO:0000313" key="3">
    <source>
        <dbReference type="EMBL" id="CEG38080.1"/>
    </source>
</evidence>
<evidence type="ECO:0000256" key="1">
    <source>
        <dbReference type="RuleBase" id="RU363038"/>
    </source>
</evidence>
<evidence type="ECO:0000259" key="2">
    <source>
        <dbReference type="Pfam" id="PF00750"/>
    </source>
</evidence>
<proteinExistence type="inferred from homology"/>
<dbReference type="InterPro" id="IPR001278">
    <property type="entry name" value="Arg-tRNA-ligase"/>
</dbReference>
<keyword evidence="1 3" id="KW-0436">Ligase</keyword>
<dbReference type="PANTHER" id="PTHR11956">
    <property type="entry name" value="ARGINYL-TRNA SYNTHETASE"/>
    <property type="match status" value="1"/>
</dbReference>
<evidence type="ECO:0000313" key="4">
    <source>
        <dbReference type="Proteomes" id="UP000054928"/>
    </source>
</evidence>
<reference evidence="4" key="1">
    <citation type="submission" date="2014-09" db="EMBL/GenBank/DDBJ databases">
        <authorList>
            <person name="Sharma Rahul"/>
            <person name="Thines Marco"/>
        </authorList>
    </citation>
    <scope>NUCLEOTIDE SEQUENCE [LARGE SCALE GENOMIC DNA]</scope>
</reference>
<dbReference type="InterPro" id="IPR035684">
    <property type="entry name" value="ArgRS_core"/>
</dbReference>
<dbReference type="RefSeq" id="XP_024574449.1">
    <property type="nucleotide sequence ID" value="XM_024723477.1"/>
</dbReference>
<dbReference type="OrthoDB" id="68056at2759"/>
<dbReference type="GO" id="GO:0006420">
    <property type="term" value="P:arginyl-tRNA aminoacylation"/>
    <property type="evidence" value="ECO:0007669"/>
    <property type="project" value="InterPro"/>
</dbReference>
<dbReference type="PANTHER" id="PTHR11956:SF5">
    <property type="entry name" value="ARGININE--TRNA LIGASE, CYTOPLASMIC"/>
    <property type="match status" value="1"/>
</dbReference>
<dbReference type="STRING" id="4781.A0A0P1ABQ0"/>
<protein>
    <submittedName>
        <fullName evidence="3">Arginine-trna ligase</fullName>
    </submittedName>
</protein>
<keyword evidence="4" id="KW-1185">Reference proteome</keyword>